<organism evidence="1 2">
    <name type="scientific">Fasciola gigantica</name>
    <name type="common">Giant liver fluke</name>
    <dbReference type="NCBI Taxonomy" id="46835"/>
    <lineage>
        <taxon>Eukaryota</taxon>
        <taxon>Metazoa</taxon>
        <taxon>Spiralia</taxon>
        <taxon>Lophotrochozoa</taxon>
        <taxon>Platyhelminthes</taxon>
        <taxon>Trematoda</taxon>
        <taxon>Digenea</taxon>
        <taxon>Plagiorchiida</taxon>
        <taxon>Echinostomata</taxon>
        <taxon>Echinostomatoidea</taxon>
        <taxon>Fasciolidae</taxon>
        <taxon>Fasciola</taxon>
    </lineage>
</organism>
<name>A0A504YLT7_FASGI</name>
<dbReference type="OrthoDB" id="6270120at2759"/>
<proteinExistence type="predicted"/>
<comment type="caution">
    <text evidence="1">The sequence shown here is derived from an EMBL/GenBank/DDBJ whole genome shotgun (WGS) entry which is preliminary data.</text>
</comment>
<dbReference type="AlphaFoldDB" id="A0A504YLT7"/>
<evidence type="ECO:0000313" key="1">
    <source>
        <dbReference type="EMBL" id="TPP61455.1"/>
    </source>
</evidence>
<dbReference type="Proteomes" id="UP000316759">
    <property type="component" value="Unassembled WGS sequence"/>
</dbReference>
<dbReference type="STRING" id="46835.A0A504YLT7"/>
<gene>
    <name evidence="1" type="ORF">FGIG_11351</name>
</gene>
<sequence>MARHRNVRQLGLDDVSSYDDALASSVDDDYGISPNATEHYLYTADKRDMNSLVFFGNKDKEPLKISEDDFPVNEVANEAGSPGYITGRIKPGYVDQSQHVQQEVFEFDELNPQELILETPDDKLKTFVQEKASKPNATSSASRDAEPVRLAETLAHKLDLTDQSRDLSTPMKMVASSNSLIASPSKPVDRKPLLIEYQDRCKQEKDKEIINLIVLGKSIL</sequence>
<accession>A0A504YLT7</accession>
<reference evidence="1 2" key="1">
    <citation type="submission" date="2019-04" db="EMBL/GenBank/DDBJ databases">
        <title>Annotation for the trematode Fasciola gigantica.</title>
        <authorList>
            <person name="Choi Y.-J."/>
        </authorList>
    </citation>
    <scope>NUCLEOTIDE SEQUENCE [LARGE SCALE GENOMIC DNA]</scope>
    <source>
        <strain evidence="1">Uganda_cow_1</strain>
    </source>
</reference>
<dbReference type="EMBL" id="SUNJ01008149">
    <property type="protein sequence ID" value="TPP61455.1"/>
    <property type="molecule type" value="Genomic_DNA"/>
</dbReference>
<evidence type="ECO:0000313" key="2">
    <source>
        <dbReference type="Proteomes" id="UP000316759"/>
    </source>
</evidence>
<keyword evidence="2" id="KW-1185">Reference proteome</keyword>
<protein>
    <submittedName>
        <fullName evidence="1">Uncharacterized protein</fullName>
    </submittedName>
</protein>